<keyword evidence="2" id="KW-1185">Reference proteome</keyword>
<proteinExistence type="predicted"/>
<reference evidence="1 2" key="1">
    <citation type="submission" date="2018-06" db="EMBL/GenBank/DDBJ databases">
        <title>Sphaerisporangium craniellae sp. nov., isolated from a marine sponge in the South China Sea.</title>
        <authorList>
            <person name="Li L."/>
        </authorList>
    </citation>
    <scope>NUCLEOTIDE SEQUENCE [LARGE SCALE GENOMIC DNA]</scope>
    <source>
        <strain evidence="1 2">LHW63015</strain>
    </source>
</reference>
<protein>
    <recommendedName>
        <fullName evidence="3">Tetratricopeptide repeat protein</fullName>
    </recommendedName>
</protein>
<evidence type="ECO:0008006" key="3">
    <source>
        <dbReference type="Google" id="ProtNLM"/>
    </source>
</evidence>
<sequence length="135" mass="14614">MGGVPIYARLSDAQREPNTLWAWSETTQHQSIGALYAQLGDTEKAEPALAHASGLCPASRPVAQAQIMMWHSLCRINDGDVTDGLGQAVEAVSVLPEERRTLLVRRSAVTILQTIPKQAHSLDAARELRTLTGMA</sequence>
<accession>A0A366LQ51</accession>
<evidence type="ECO:0000313" key="1">
    <source>
        <dbReference type="EMBL" id="RBQ15957.1"/>
    </source>
</evidence>
<dbReference type="Proteomes" id="UP000253303">
    <property type="component" value="Unassembled WGS sequence"/>
</dbReference>
<name>A0A366LQ51_9ACTN</name>
<organism evidence="1 2">
    <name type="scientific">Spongiactinospora rosea</name>
    <dbReference type="NCBI Taxonomy" id="2248750"/>
    <lineage>
        <taxon>Bacteria</taxon>
        <taxon>Bacillati</taxon>
        <taxon>Actinomycetota</taxon>
        <taxon>Actinomycetes</taxon>
        <taxon>Streptosporangiales</taxon>
        <taxon>Streptosporangiaceae</taxon>
        <taxon>Spongiactinospora</taxon>
    </lineage>
</organism>
<evidence type="ECO:0000313" key="2">
    <source>
        <dbReference type="Proteomes" id="UP000253303"/>
    </source>
</evidence>
<gene>
    <name evidence="1" type="ORF">DP939_32055</name>
</gene>
<dbReference type="AlphaFoldDB" id="A0A366LQ51"/>
<dbReference type="EMBL" id="QMEY01000019">
    <property type="protein sequence ID" value="RBQ15957.1"/>
    <property type="molecule type" value="Genomic_DNA"/>
</dbReference>
<comment type="caution">
    <text evidence="1">The sequence shown here is derived from an EMBL/GenBank/DDBJ whole genome shotgun (WGS) entry which is preliminary data.</text>
</comment>